<organism evidence="6 7">
    <name type="scientific">Phyllachora maydis</name>
    <dbReference type="NCBI Taxonomy" id="1825666"/>
    <lineage>
        <taxon>Eukaryota</taxon>
        <taxon>Fungi</taxon>
        <taxon>Dikarya</taxon>
        <taxon>Ascomycota</taxon>
        <taxon>Pezizomycotina</taxon>
        <taxon>Sordariomycetes</taxon>
        <taxon>Sordariomycetidae</taxon>
        <taxon>Phyllachorales</taxon>
        <taxon>Phyllachoraceae</taxon>
        <taxon>Phyllachora</taxon>
    </lineage>
</organism>
<dbReference type="GO" id="GO:0006338">
    <property type="term" value="P:chromatin remodeling"/>
    <property type="evidence" value="ECO:0007669"/>
    <property type="project" value="UniProtKB-ARBA"/>
</dbReference>
<comment type="caution">
    <text evidence="6">The sequence shown here is derived from an EMBL/GenBank/DDBJ whole genome shotgun (WGS) entry which is preliminary data.</text>
</comment>
<dbReference type="AlphaFoldDB" id="A0AAD9I7T5"/>
<dbReference type="PANTHER" id="PTHR22812">
    <property type="entry name" value="CHROMOBOX PROTEIN"/>
    <property type="match status" value="1"/>
</dbReference>
<evidence type="ECO:0000256" key="2">
    <source>
        <dbReference type="ARBA" id="ARBA00011353"/>
    </source>
</evidence>
<dbReference type="Gene3D" id="2.40.50.40">
    <property type="match status" value="2"/>
</dbReference>
<proteinExistence type="predicted"/>
<dbReference type="InterPro" id="IPR023780">
    <property type="entry name" value="Chromo_domain"/>
</dbReference>
<reference evidence="6" key="1">
    <citation type="journal article" date="2023" name="Mol. Plant Microbe Interact.">
        <title>Elucidating the Obligate Nature and Biological Capacity of an Invasive Fungal Corn Pathogen.</title>
        <authorList>
            <person name="MacCready J.S."/>
            <person name="Roggenkamp E.M."/>
            <person name="Gdanetz K."/>
            <person name="Chilvers M.I."/>
        </authorList>
    </citation>
    <scope>NUCLEOTIDE SEQUENCE</scope>
    <source>
        <strain evidence="6">PM02</strain>
    </source>
</reference>
<evidence type="ECO:0000256" key="4">
    <source>
        <dbReference type="SAM" id="MobiDB-lite"/>
    </source>
</evidence>
<dbReference type="PROSITE" id="PS50013">
    <property type="entry name" value="CHROMO_2"/>
    <property type="match status" value="2"/>
</dbReference>
<dbReference type="InterPro" id="IPR000953">
    <property type="entry name" value="Chromo/chromo_shadow_dom"/>
</dbReference>
<keyword evidence="7" id="KW-1185">Reference proteome</keyword>
<gene>
    <name evidence="6" type="ORF">P8C59_006500</name>
</gene>
<dbReference type="SUPFAM" id="SSF54160">
    <property type="entry name" value="Chromo domain-like"/>
    <property type="match status" value="2"/>
</dbReference>
<name>A0AAD9I7T5_9PEZI</name>
<protein>
    <recommendedName>
        <fullName evidence="5">Chromo domain-containing protein</fullName>
    </recommendedName>
</protein>
<evidence type="ECO:0000256" key="3">
    <source>
        <dbReference type="ARBA" id="ARBA00023242"/>
    </source>
</evidence>
<dbReference type="InterPro" id="IPR051219">
    <property type="entry name" value="Heterochromatin_chromo-domain"/>
</dbReference>
<dbReference type="Pfam" id="PF00385">
    <property type="entry name" value="Chromo"/>
    <property type="match status" value="2"/>
</dbReference>
<comment type="subcellular location">
    <subcellularLocation>
        <location evidence="1">Nucleus</location>
    </subcellularLocation>
</comment>
<evidence type="ECO:0000259" key="5">
    <source>
        <dbReference type="PROSITE" id="PS50013"/>
    </source>
</evidence>
<comment type="subunit">
    <text evidence="2">Component of the NuA4 histone acetyltransferase complex.</text>
</comment>
<feature type="domain" description="Chromo" evidence="5">
    <location>
        <begin position="119"/>
        <end position="170"/>
    </location>
</feature>
<dbReference type="CDD" id="cd00024">
    <property type="entry name" value="CD_CSD"/>
    <property type="match status" value="1"/>
</dbReference>
<evidence type="ECO:0000256" key="1">
    <source>
        <dbReference type="ARBA" id="ARBA00004123"/>
    </source>
</evidence>
<accession>A0AAD9I7T5</accession>
<keyword evidence="3" id="KW-0539">Nucleus</keyword>
<dbReference type="Proteomes" id="UP001217918">
    <property type="component" value="Unassembled WGS sequence"/>
</dbReference>
<evidence type="ECO:0000313" key="6">
    <source>
        <dbReference type="EMBL" id="KAK2072125.1"/>
    </source>
</evidence>
<sequence length="170" mass="19521">MGNRLSHAVDGAEVHGPTASKADIGNSTSKPSSDDDKEYPVRALLKWRFTPRTKASPTMPRPVEVLVAWKGYSDKDNTWEPEENLHATCRDMLMFFWHHKQKGRTQALSRRSKRAIKTFPVHKIVDHRLAENPENGPEYLVDWVGYPIKERSWEPGTNLPRLVIDEYMGL</sequence>
<dbReference type="SMART" id="SM00298">
    <property type="entry name" value="CHROMO"/>
    <property type="match status" value="2"/>
</dbReference>
<dbReference type="InterPro" id="IPR016197">
    <property type="entry name" value="Chromo-like_dom_sf"/>
</dbReference>
<evidence type="ECO:0000313" key="7">
    <source>
        <dbReference type="Proteomes" id="UP001217918"/>
    </source>
</evidence>
<dbReference type="GO" id="GO:0005634">
    <property type="term" value="C:nucleus"/>
    <property type="evidence" value="ECO:0007669"/>
    <property type="project" value="UniProtKB-SubCell"/>
</dbReference>
<feature type="domain" description="Chromo" evidence="5">
    <location>
        <begin position="39"/>
        <end position="108"/>
    </location>
</feature>
<feature type="region of interest" description="Disordered" evidence="4">
    <location>
        <begin position="1"/>
        <end position="37"/>
    </location>
</feature>
<dbReference type="EMBL" id="JAQQPM010000005">
    <property type="protein sequence ID" value="KAK2072125.1"/>
    <property type="molecule type" value="Genomic_DNA"/>
</dbReference>